<organism evidence="1 3">
    <name type="scientific">Didymodactylos carnosus</name>
    <dbReference type="NCBI Taxonomy" id="1234261"/>
    <lineage>
        <taxon>Eukaryota</taxon>
        <taxon>Metazoa</taxon>
        <taxon>Spiralia</taxon>
        <taxon>Gnathifera</taxon>
        <taxon>Rotifera</taxon>
        <taxon>Eurotatoria</taxon>
        <taxon>Bdelloidea</taxon>
        <taxon>Philodinida</taxon>
        <taxon>Philodinidae</taxon>
        <taxon>Didymodactylos</taxon>
    </lineage>
</organism>
<accession>A0A8S2CMG8</accession>
<evidence type="ECO:0000313" key="3">
    <source>
        <dbReference type="Proteomes" id="UP000677228"/>
    </source>
</evidence>
<dbReference type="AlphaFoldDB" id="A0A8S2CMG8"/>
<name>A0A8S2CMG8_9BILA</name>
<sequence>MLPVMTMAMRILTHPNHLLGSYSDNDNTAPSSLSTTTPATLIRRRRGLLSSIASSLKKVVAVAVAVVKAVMKEVVEEGLKAFGLYNALIKKESTFGINIQLGASLSITFGLSFNTAASITTGLSYSKSAKLGVQYANGKIGSLGQFDPATHEFHKPTVSVELTSSLQLGFAVAVTLTLEFVASGSLNLNPYLSYDITVGQNSEDKQRYDATGVLSIHFDITAEATLGIVIKGVSIVSRYIGSDSVSPQILSTLVPVKGSSANSGVKAISLSPNQAEFAFSTNRIDYEAPT</sequence>
<dbReference type="Proteomes" id="UP000677228">
    <property type="component" value="Unassembled WGS sequence"/>
</dbReference>
<gene>
    <name evidence="1" type="ORF">OVA965_LOCUS1976</name>
    <name evidence="2" type="ORF">TMI583_LOCUS1979</name>
</gene>
<comment type="caution">
    <text evidence="1">The sequence shown here is derived from an EMBL/GenBank/DDBJ whole genome shotgun (WGS) entry which is preliminary data.</text>
</comment>
<dbReference type="EMBL" id="CAJOBA010000399">
    <property type="protein sequence ID" value="CAF3529090.1"/>
    <property type="molecule type" value="Genomic_DNA"/>
</dbReference>
<evidence type="ECO:0000313" key="1">
    <source>
        <dbReference type="EMBL" id="CAF0750402.1"/>
    </source>
</evidence>
<protein>
    <submittedName>
        <fullName evidence="1">Uncharacterized protein</fullName>
    </submittedName>
</protein>
<evidence type="ECO:0000313" key="2">
    <source>
        <dbReference type="EMBL" id="CAF3529090.1"/>
    </source>
</evidence>
<dbReference type="Proteomes" id="UP000682733">
    <property type="component" value="Unassembled WGS sequence"/>
</dbReference>
<dbReference type="EMBL" id="CAJNOK010000398">
    <property type="protein sequence ID" value="CAF0750402.1"/>
    <property type="molecule type" value="Genomic_DNA"/>
</dbReference>
<proteinExistence type="predicted"/>
<reference evidence="1" key="1">
    <citation type="submission" date="2021-02" db="EMBL/GenBank/DDBJ databases">
        <authorList>
            <person name="Nowell W R."/>
        </authorList>
    </citation>
    <scope>NUCLEOTIDE SEQUENCE</scope>
</reference>